<proteinExistence type="predicted"/>
<gene>
    <name evidence="1" type="ORF">F0562_004631</name>
</gene>
<protein>
    <submittedName>
        <fullName evidence="1">Uncharacterized protein</fullName>
    </submittedName>
</protein>
<organism evidence="1 2">
    <name type="scientific">Nyssa sinensis</name>
    <dbReference type="NCBI Taxonomy" id="561372"/>
    <lineage>
        <taxon>Eukaryota</taxon>
        <taxon>Viridiplantae</taxon>
        <taxon>Streptophyta</taxon>
        <taxon>Embryophyta</taxon>
        <taxon>Tracheophyta</taxon>
        <taxon>Spermatophyta</taxon>
        <taxon>Magnoliopsida</taxon>
        <taxon>eudicotyledons</taxon>
        <taxon>Gunneridae</taxon>
        <taxon>Pentapetalae</taxon>
        <taxon>asterids</taxon>
        <taxon>Cornales</taxon>
        <taxon>Nyssaceae</taxon>
        <taxon>Nyssa</taxon>
    </lineage>
</organism>
<dbReference type="Proteomes" id="UP000325577">
    <property type="component" value="Linkage Group LG1"/>
</dbReference>
<evidence type="ECO:0000313" key="2">
    <source>
        <dbReference type="Proteomes" id="UP000325577"/>
    </source>
</evidence>
<dbReference type="EMBL" id="CM018032">
    <property type="protein sequence ID" value="KAA8548108.1"/>
    <property type="molecule type" value="Genomic_DNA"/>
</dbReference>
<sequence>MTFLLEEDCELKSLKDFEDCHLRTTTSPQGFLLSGLVSFSSRSRVVRNGLLPCSETLEDTWSGLICCFSFYCKAKQSFQVLKQNIVLPGLIPYLIVVSAGTTC</sequence>
<accession>A0A5J5BYT9</accession>
<name>A0A5J5BYT9_9ASTE</name>
<dbReference type="AlphaFoldDB" id="A0A5J5BYT9"/>
<keyword evidence="2" id="KW-1185">Reference proteome</keyword>
<reference evidence="1 2" key="1">
    <citation type="submission" date="2019-09" db="EMBL/GenBank/DDBJ databases">
        <title>A chromosome-level genome assembly of the Chinese tupelo Nyssa sinensis.</title>
        <authorList>
            <person name="Yang X."/>
            <person name="Kang M."/>
            <person name="Yang Y."/>
            <person name="Xiong H."/>
            <person name="Wang M."/>
            <person name="Zhang Z."/>
            <person name="Wang Z."/>
            <person name="Wu H."/>
            <person name="Ma T."/>
            <person name="Liu J."/>
            <person name="Xi Z."/>
        </authorList>
    </citation>
    <scope>NUCLEOTIDE SEQUENCE [LARGE SCALE GENOMIC DNA]</scope>
    <source>
        <strain evidence="1">J267</strain>
        <tissue evidence="1">Leaf</tissue>
    </source>
</reference>
<evidence type="ECO:0000313" key="1">
    <source>
        <dbReference type="EMBL" id="KAA8548108.1"/>
    </source>
</evidence>